<reference evidence="3" key="1">
    <citation type="journal article" date="2023" name="Mol. Phylogenet. Evol.">
        <title>Genome-scale phylogeny and comparative genomics of the fungal order Sordariales.</title>
        <authorList>
            <person name="Hensen N."/>
            <person name="Bonometti L."/>
            <person name="Westerberg I."/>
            <person name="Brannstrom I.O."/>
            <person name="Guillou S."/>
            <person name="Cros-Aarteil S."/>
            <person name="Calhoun S."/>
            <person name="Haridas S."/>
            <person name="Kuo A."/>
            <person name="Mondo S."/>
            <person name="Pangilinan J."/>
            <person name="Riley R."/>
            <person name="LaButti K."/>
            <person name="Andreopoulos B."/>
            <person name="Lipzen A."/>
            <person name="Chen C."/>
            <person name="Yan M."/>
            <person name="Daum C."/>
            <person name="Ng V."/>
            <person name="Clum A."/>
            <person name="Steindorff A."/>
            <person name="Ohm R.A."/>
            <person name="Martin F."/>
            <person name="Silar P."/>
            <person name="Natvig D.O."/>
            <person name="Lalanne C."/>
            <person name="Gautier V."/>
            <person name="Ament-Velasquez S.L."/>
            <person name="Kruys A."/>
            <person name="Hutchinson M.I."/>
            <person name="Powell A.J."/>
            <person name="Barry K."/>
            <person name="Miller A.N."/>
            <person name="Grigoriev I.V."/>
            <person name="Debuchy R."/>
            <person name="Gladieux P."/>
            <person name="Hiltunen Thoren M."/>
            <person name="Johannesson H."/>
        </authorList>
    </citation>
    <scope>NUCLEOTIDE SEQUENCE</scope>
    <source>
        <strain evidence="3">CBS 892.96</strain>
    </source>
</reference>
<keyword evidence="2" id="KW-0812">Transmembrane</keyword>
<feature type="compositionally biased region" description="Polar residues" evidence="1">
    <location>
        <begin position="33"/>
        <end position="43"/>
    </location>
</feature>
<proteinExistence type="predicted"/>
<dbReference type="EMBL" id="MU866087">
    <property type="protein sequence ID" value="KAK4181361.1"/>
    <property type="molecule type" value="Genomic_DNA"/>
</dbReference>
<evidence type="ECO:0008006" key="5">
    <source>
        <dbReference type="Google" id="ProtNLM"/>
    </source>
</evidence>
<protein>
    <recommendedName>
        <fullName evidence="5">Apple domain-containing protein</fullName>
    </recommendedName>
</protein>
<sequence>MMDIYRPSTRDSQRAFLQSQQQQPRYSHDRRVSQATSGATTAVQSQLSLSSPLYSDEKSVVEPPLPDPLRVQGSVNVPGTYPLATVTPAHHHRNGGHQGGYNWSPDGDFDPVPRYTGTPAAAPATLAVPPIERERRPRLAGTICGVKRGLFLLLLAVGGLVLLAIAIGVGLGVGLAKRPSDSEVAAGLSATSTITIPPIGAAATVYITTTVPSSPTSTSSGVSASATATGLSCPQSQGIQYTANNNKSFITLCGVDYSGKGEAKEISNAKVKTFRDCLELCSKKKECTGAGWGVMDGDKSGEHTCWMKNGLNSSHTATPEWGFGVLLAE</sequence>
<organism evidence="3 4">
    <name type="scientific">Triangularia setosa</name>
    <dbReference type="NCBI Taxonomy" id="2587417"/>
    <lineage>
        <taxon>Eukaryota</taxon>
        <taxon>Fungi</taxon>
        <taxon>Dikarya</taxon>
        <taxon>Ascomycota</taxon>
        <taxon>Pezizomycotina</taxon>
        <taxon>Sordariomycetes</taxon>
        <taxon>Sordariomycetidae</taxon>
        <taxon>Sordariales</taxon>
        <taxon>Podosporaceae</taxon>
        <taxon>Triangularia</taxon>
    </lineage>
</organism>
<gene>
    <name evidence="3" type="ORF">QBC36DRAFT_366826</name>
</gene>
<comment type="caution">
    <text evidence="3">The sequence shown here is derived from an EMBL/GenBank/DDBJ whole genome shotgun (WGS) entry which is preliminary data.</text>
</comment>
<dbReference type="Proteomes" id="UP001302321">
    <property type="component" value="Unassembled WGS sequence"/>
</dbReference>
<feature type="region of interest" description="Disordered" evidence="1">
    <location>
        <begin position="1"/>
        <end position="44"/>
    </location>
</feature>
<accession>A0AAN6WGF0</accession>
<keyword evidence="4" id="KW-1185">Reference proteome</keyword>
<feature type="transmembrane region" description="Helical" evidence="2">
    <location>
        <begin position="150"/>
        <end position="175"/>
    </location>
</feature>
<keyword evidence="2" id="KW-1133">Transmembrane helix</keyword>
<evidence type="ECO:0000313" key="4">
    <source>
        <dbReference type="Proteomes" id="UP001302321"/>
    </source>
</evidence>
<name>A0AAN6WGF0_9PEZI</name>
<dbReference type="Gene3D" id="3.50.4.10">
    <property type="entry name" value="Hepatocyte Growth Factor"/>
    <property type="match status" value="1"/>
</dbReference>
<evidence type="ECO:0000256" key="1">
    <source>
        <dbReference type="SAM" id="MobiDB-lite"/>
    </source>
</evidence>
<keyword evidence="2" id="KW-0472">Membrane</keyword>
<dbReference type="AlphaFoldDB" id="A0AAN6WGF0"/>
<evidence type="ECO:0000313" key="3">
    <source>
        <dbReference type="EMBL" id="KAK4181361.1"/>
    </source>
</evidence>
<evidence type="ECO:0000256" key="2">
    <source>
        <dbReference type="SAM" id="Phobius"/>
    </source>
</evidence>
<reference evidence="3" key="2">
    <citation type="submission" date="2023-05" db="EMBL/GenBank/DDBJ databases">
        <authorList>
            <consortium name="Lawrence Berkeley National Laboratory"/>
            <person name="Steindorff A."/>
            <person name="Hensen N."/>
            <person name="Bonometti L."/>
            <person name="Westerberg I."/>
            <person name="Brannstrom I.O."/>
            <person name="Guillou S."/>
            <person name="Cros-Aarteil S."/>
            <person name="Calhoun S."/>
            <person name="Haridas S."/>
            <person name="Kuo A."/>
            <person name="Mondo S."/>
            <person name="Pangilinan J."/>
            <person name="Riley R."/>
            <person name="Labutti K."/>
            <person name="Andreopoulos B."/>
            <person name="Lipzen A."/>
            <person name="Chen C."/>
            <person name="Yanf M."/>
            <person name="Daum C."/>
            <person name="Ng V."/>
            <person name="Clum A."/>
            <person name="Ohm R."/>
            <person name="Martin F."/>
            <person name="Silar P."/>
            <person name="Natvig D."/>
            <person name="Lalanne C."/>
            <person name="Gautier V."/>
            <person name="Ament-Velasquez S.L."/>
            <person name="Kruys A."/>
            <person name="Hutchinson M.I."/>
            <person name="Powell A.J."/>
            <person name="Barry K."/>
            <person name="Miller A.N."/>
            <person name="Grigoriev I.V."/>
            <person name="Debuchy R."/>
            <person name="Gladieux P."/>
            <person name="Thoren M.H."/>
            <person name="Johannesson H."/>
        </authorList>
    </citation>
    <scope>NUCLEOTIDE SEQUENCE</scope>
    <source>
        <strain evidence="3">CBS 892.96</strain>
    </source>
</reference>